<dbReference type="InterPro" id="IPR008271">
    <property type="entry name" value="Ser/Thr_kinase_AS"/>
</dbReference>
<dbReference type="Proteomes" id="UP001178507">
    <property type="component" value="Unassembled WGS sequence"/>
</dbReference>
<dbReference type="AlphaFoldDB" id="A0AA36MWA3"/>
<dbReference type="Pfam" id="PF00069">
    <property type="entry name" value="Pkinase"/>
    <property type="match status" value="1"/>
</dbReference>
<evidence type="ECO:0000313" key="4">
    <source>
        <dbReference type="Proteomes" id="UP001178507"/>
    </source>
</evidence>
<reference evidence="3" key="1">
    <citation type="submission" date="2023-08" db="EMBL/GenBank/DDBJ databases">
        <authorList>
            <person name="Chen Y."/>
            <person name="Shah S."/>
            <person name="Dougan E. K."/>
            <person name="Thang M."/>
            <person name="Chan C."/>
        </authorList>
    </citation>
    <scope>NUCLEOTIDE SEQUENCE</scope>
</reference>
<dbReference type="GO" id="GO:0005524">
    <property type="term" value="F:ATP binding"/>
    <property type="evidence" value="ECO:0007669"/>
    <property type="project" value="InterPro"/>
</dbReference>
<dbReference type="PROSITE" id="PS50011">
    <property type="entry name" value="PROTEIN_KINASE_DOM"/>
    <property type="match status" value="1"/>
</dbReference>
<dbReference type="EMBL" id="CAUJNA010000879">
    <property type="protein sequence ID" value="CAJ1382171.1"/>
    <property type="molecule type" value="Genomic_DNA"/>
</dbReference>
<comment type="caution">
    <text evidence="3">The sequence shown here is derived from an EMBL/GenBank/DDBJ whole genome shotgun (WGS) entry which is preliminary data.</text>
</comment>
<feature type="region of interest" description="Disordered" evidence="1">
    <location>
        <begin position="637"/>
        <end position="662"/>
    </location>
</feature>
<sequence>MRARSVSTSAYGVWLHQVHFQSGRAVPSALQGENSLIDERKRKAGLEALLQKAVLGQELAAEAGSRSLMRYPEGEAVSLDESHINFTVDGKATPLIPLLLADVMYEPVRKRYAFSSKESASHVVLVAPRPCANLADNPAACSKVWLLCVGTCKPEELSNLLLQFSRRGALRWDVKQCYSISRKCLGSGGQGAVFTGAARSPASAAGQLMKEDRRLLDMDGIHRLDMVAVKVWNYEANNLNALRSEIRFLQKMCGHPNVSTLLGVFCEAGTEAHQKPQWVTITELCAGGDLFDLVADGVIQQENVMQVMVGIFSALIHLHCNRIVHRDVKAENVVLHGERAVLVDFGIACKLDDLESMKKRVGSPGYVAPEIIQGKRYNEKVDIFAAGIIIYFMLRGKLPFSAETHDAMLEKTAKCEVSYDSEAFRDICPELKQMMKMTISRDANRPSAWLCFEALFAMASREVRTSEAFQISRSALVHLGIIRESLLQASQDAENLTEDASATEDSDPASISSLAMVEETCSLRDTQGRRPARTDNSMRTRSSSGSVWQLIQEIPAAAVRGFRKISSSGSFTAVRQMCNVAGDLPKVALSFVTPTHSEDVSVASFADVTDRADTLLQLPEHDSLTLSIPSVAIPTPPAAARQMPVPKHRQRYSRLVPPEVVP</sequence>
<dbReference type="Gene3D" id="3.30.200.20">
    <property type="entry name" value="Phosphorylase Kinase, domain 1"/>
    <property type="match status" value="1"/>
</dbReference>
<accession>A0AA36MWA3</accession>
<dbReference type="PROSITE" id="PS00108">
    <property type="entry name" value="PROTEIN_KINASE_ST"/>
    <property type="match status" value="1"/>
</dbReference>
<proteinExistence type="predicted"/>
<dbReference type="InterPro" id="IPR011009">
    <property type="entry name" value="Kinase-like_dom_sf"/>
</dbReference>
<dbReference type="GO" id="GO:0004672">
    <property type="term" value="F:protein kinase activity"/>
    <property type="evidence" value="ECO:0007669"/>
    <property type="project" value="InterPro"/>
</dbReference>
<gene>
    <name evidence="3" type="ORF">EVOR1521_LOCUS9618</name>
</gene>
<feature type="domain" description="Protein kinase" evidence="2">
    <location>
        <begin position="179"/>
        <end position="457"/>
    </location>
</feature>
<dbReference type="SMART" id="SM00220">
    <property type="entry name" value="S_TKc"/>
    <property type="match status" value="1"/>
</dbReference>
<dbReference type="PANTHER" id="PTHR24347">
    <property type="entry name" value="SERINE/THREONINE-PROTEIN KINASE"/>
    <property type="match status" value="1"/>
</dbReference>
<name>A0AA36MWA3_9DINO</name>
<dbReference type="InterPro" id="IPR000719">
    <property type="entry name" value="Prot_kinase_dom"/>
</dbReference>
<evidence type="ECO:0000313" key="3">
    <source>
        <dbReference type="EMBL" id="CAJ1382171.1"/>
    </source>
</evidence>
<evidence type="ECO:0000256" key="1">
    <source>
        <dbReference type="SAM" id="MobiDB-lite"/>
    </source>
</evidence>
<protein>
    <recommendedName>
        <fullName evidence="2">Protein kinase domain-containing protein</fullName>
    </recommendedName>
</protein>
<evidence type="ECO:0000259" key="2">
    <source>
        <dbReference type="PROSITE" id="PS50011"/>
    </source>
</evidence>
<dbReference type="SUPFAM" id="SSF56112">
    <property type="entry name" value="Protein kinase-like (PK-like)"/>
    <property type="match status" value="1"/>
</dbReference>
<keyword evidence="4" id="KW-1185">Reference proteome</keyword>
<dbReference type="Gene3D" id="1.10.510.10">
    <property type="entry name" value="Transferase(Phosphotransferase) domain 1"/>
    <property type="match status" value="1"/>
</dbReference>
<organism evidence="3 4">
    <name type="scientific">Effrenium voratum</name>
    <dbReference type="NCBI Taxonomy" id="2562239"/>
    <lineage>
        <taxon>Eukaryota</taxon>
        <taxon>Sar</taxon>
        <taxon>Alveolata</taxon>
        <taxon>Dinophyceae</taxon>
        <taxon>Suessiales</taxon>
        <taxon>Symbiodiniaceae</taxon>
        <taxon>Effrenium</taxon>
    </lineage>
</organism>